<dbReference type="InterPro" id="IPR011701">
    <property type="entry name" value="MFS"/>
</dbReference>
<evidence type="ECO:0000256" key="3">
    <source>
        <dbReference type="ARBA" id="ARBA00022475"/>
    </source>
</evidence>
<feature type="transmembrane region" description="Helical" evidence="7">
    <location>
        <begin position="258"/>
        <end position="278"/>
    </location>
</feature>
<keyword evidence="2" id="KW-0813">Transport</keyword>
<dbReference type="RefSeq" id="WP_262581617.1">
    <property type="nucleotide sequence ID" value="NZ_JAOQJV010000008.1"/>
</dbReference>
<keyword evidence="10" id="KW-1185">Reference proteome</keyword>
<dbReference type="InterPro" id="IPR050171">
    <property type="entry name" value="MFS_Transporters"/>
</dbReference>
<dbReference type="PANTHER" id="PTHR23517:SF3">
    <property type="entry name" value="INTEGRAL MEMBRANE TRANSPORT PROTEIN"/>
    <property type="match status" value="1"/>
</dbReference>
<accession>A0ABT2S6F0</accession>
<feature type="transmembrane region" description="Helical" evidence="7">
    <location>
        <begin position="221"/>
        <end position="238"/>
    </location>
</feature>
<keyword evidence="4 7" id="KW-0812">Transmembrane</keyword>
<keyword evidence="5 7" id="KW-1133">Transmembrane helix</keyword>
<comment type="subcellular location">
    <subcellularLocation>
        <location evidence="1">Cell membrane</location>
        <topology evidence="1">Multi-pass membrane protein</topology>
    </subcellularLocation>
</comment>
<feature type="transmembrane region" description="Helical" evidence="7">
    <location>
        <begin position="48"/>
        <end position="69"/>
    </location>
</feature>
<gene>
    <name evidence="9" type="ORF">OCV65_07975</name>
</gene>
<feature type="transmembrane region" description="Helical" evidence="7">
    <location>
        <begin position="81"/>
        <end position="101"/>
    </location>
</feature>
<evidence type="ECO:0000256" key="5">
    <source>
        <dbReference type="ARBA" id="ARBA00022989"/>
    </source>
</evidence>
<evidence type="ECO:0000256" key="4">
    <source>
        <dbReference type="ARBA" id="ARBA00022692"/>
    </source>
</evidence>
<dbReference type="PROSITE" id="PS50850">
    <property type="entry name" value="MFS"/>
    <property type="match status" value="1"/>
</dbReference>
<reference evidence="9 10" key="1">
    <citation type="journal article" date="2021" name="ISME Commun">
        <title>Automated analysis of genomic sequences facilitates high-throughput and comprehensive description of bacteria.</title>
        <authorList>
            <person name="Hitch T.C.A."/>
        </authorList>
    </citation>
    <scope>NUCLEOTIDE SEQUENCE [LARGE SCALE GENOMIC DNA]</scope>
    <source>
        <strain evidence="9 10">Sanger_02</strain>
    </source>
</reference>
<feature type="transmembrane region" description="Helical" evidence="7">
    <location>
        <begin position="377"/>
        <end position="399"/>
    </location>
</feature>
<dbReference type="Proteomes" id="UP001207605">
    <property type="component" value="Unassembled WGS sequence"/>
</dbReference>
<keyword evidence="6 7" id="KW-0472">Membrane</keyword>
<feature type="transmembrane region" description="Helical" evidence="7">
    <location>
        <begin position="165"/>
        <end position="188"/>
    </location>
</feature>
<keyword evidence="3" id="KW-1003">Cell membrane</keyword>
<evidence type="ECO:0000313" key="10">
    <source>
        <dbReference type="Proteomes" id="UP001207605"/>
    </source>
</evidence>
<dbReference type="InterPro" id="IPR036259">
    <property type="entry name" value="MFS_trans_sf"/>
</dbReference>
<evidence type="ECO:0000256" key="1">
    <source>
        <dbReference type="ARBA" id="ARBA00004651"/>
    </source>
</evidence>
<dbReference type="PANTHER" id="PTHR23517">
    <property type="entry name" value="RESISTANCE PROTEIN MDTM, PUTATIVE-RELATED-RELATED"/>
    <property type="match status" value="1"/>
</dbReference>
<dbReference type="SUPFAM" id="SSF103473">
    <property type="entry name" value="MFS general substrate transporter"/>
    <property type="match status" value="1"/>
</dbReference>
<dbReference type="InterPro" id="IPR020846">
    <property type="entry name" value="MFS_dom"/>
</dbReference>
<comment type="caution">
    <text evidence="9">The sequence shown here is derived from an EMBL/GenBank/DDBJ whole genome shotgun (WGS) entry which is preliminary data.</text>
</comment>
<dbReference type="Pfam" id="PF07690">
    <property type="entry name" value="MFS_1"/>
    <property type="match status" value="1"/>
</dbReference>
<evidence type="ECO:0000259" key="8">
    <source>
        <dbReference type="PROSITE" id="PS50850"/>
    </source>
</evidence>
<proteinExistence type="predicted"/>
<sequence>MNINIISQYKGLRRENYILCFGRLVTAMGAMVRPMLTMILSQKLGMNAVQVAWVTALMGILSIPANLVGGKMADRFSKKMNIVYLDIVSVVCYIICGLIPLSGKSIVLMFIASTCQNMENPSYNSLTADITLTEDRERGYSLQYLMGNLGGVMASAVAGFMFRNYLWLAFLLSGISIGISSVLIFLFVQNITPVKDISQKAVYQANRHGESLWTILRENRLILLYILTASGYGAMYQMYNYLVPMDLVRLHGDTGAVIYGTVTSVNCIIVVIFTPIFTKLLHRFSEPVKTMYGYLMMLFGYGIFLVFAGHISFYYVAMIVMTWGEVSNMLAESPYLTRRMPASHRGRVHGLMEVTRIGVMSGYQMLIGVIYKNSTPTFTWIIVLMTGALFLGLTGILAAKDKRRYKNLYRV</sequence>
<feature type="transmembrane region" description="Helical" evidence="7">
    <location>
        <begin position="16"/>
        <end position="36"/>
    </location>
</feature>
<organism evidence="9 10">
    <name type="scientific">Dorea ammoniilytica</name>
    <dbReference type="NCBI Taxonomy" id="2981788"/>
    <lineage>
        <taxon>Bacteria</taxon>
        <taxon>Bacillati</taxon>
        <taxon>Bacillota</taxon>
        <taxon>Clostridia</taxon>
        <taxon>Lachnospirales</taxon>
        <taxon>Lachnospiraceae</taxon>
        <taxon>Dorea</taxon>
    </lineage>
</organism>
<dbReference type="EMBL" id="JAOQJV010000008">
    <property type="protein sequence ID" value="MCU6700169.1"/>
    <property type="molecule type" value="Genomic_DNA"/>
</dbReference>
<evidence type="ECO:0000256" key="7">
    <source>
        <dbReference type="SAM" id="Phobius"/>
    </source>
</evidence>
<protein>
    <submittedName>
        <fullName evidence="9">MFS transporter</fullName>
    </submittedName>
</protein>
<feature type="domain" description="Major facilitator superfamily (MFS) profile" evidence="8">
    <location>
        <begin position="1"/>
        <end position="404"/>
    </location>
</feature>
<evidence type="ECO:0000256" key="2">
    <source>
        <dbReference type="ARBA" id="ARBA00022448"/>
    </source>
</evidence>
<dbReference type="Gene3D" id="1.20.1250.20">
    <property type="entry name" value="MFS general substrate transporter like domains"/>
    <property type="match status" value="1"/>
</dbReference>
<evidence type="ECO:0000313" key="9">
    <source>
        <dbReference type="EMBL" id="MCU6700169.1"/>
    </source>
</evidence>
<name>A0ABT2S6F0_9FIRM</name>
<evidence type="ECO:0000256" key="6">
    <source>
        <dbReference type="ARBA" id="ARBA00023136"/>
    </source>
</evidence>